<evidence type="ECO:0000313" key="3">
    <source>
        <dbReference type="EMBL" id="CAG9613633.1"/>
    </source>
</evidence>
<gene>
    <name evidence="3" type="ORF">BACCIP111899_02852</name>
</gene>
<evidence type="ECO:0000259" key="2">
    <source>
        <dbReference type="Pfam" id="PF09851"/>
    </source>
</evidence>
<dbReference type="Proteomes" id="UP000789423">
    <property type="component" value="Unassembled WGS sequence"/>
</dbReference>
<feature type="domain" description="SHOCT" evidence="2">
    <location>
        <begin position="56"/>
        <end position="81"/>
    </location>
</feature>
<feature type="transmembrane region" description="Helical" evidence="1">
    <location>
        <begin position="20"/>
        <end position="40"/>
    </location>
</feature>
<keyword evidence="1" id="KW-1133">Transmembrane helix</keyword>
<evidence type="ECO:0000256" key="1">
    <source>
        <dbReference type="SAM" id="Phobius"/>
    </source>
</evidence>
<protein>
    <recommendedName>
        <fullName evidence="2">SHOCT domain-containing protein</fullName>
    </recommendedName>
</protein>
<comment type="caution">
    <text evidence="3">The sequence shown here is derived from an EMBL/GenBank/DDBJ whole genome shotgun (WGS) entry which is preliminary data.</text>
</comment>
<name>A0ABM8YD25_9BACI</name>
<keyword evidence="1" id="KW-0812">Transmembrane</keyword>
<proteinExistence type="predicted"/>
<keyword evidence="1" id="KW-0472">Membrane</keyword>
<keyword evidence="4" id="KW-1185">Reference proteome</keyword>
<accession>A0ABM8YD25</accession>
<evidence type="ECO:0000313" key="4">
    <source>
        <dbReference type="Proteomes" id="UP000789423"/>
    </source>
</evidence>
<dbReference type="RefSeq" id="WP_230575691.1">
    <property type="nucleotide sequence ID" value="NZ_CAKJTI010000015.1"/>
</dbReference>
<dbReference type="EMBL" id="CAKJTI010000015">
    <property type="protein sequence ID" value="CAG9613633.1"/>
    <property type="molecule type" value="Genomic_DNA"/>
</dbReference>
<sequence>MMNGNMMDGSFNCFSGGGWMMMGGMALFWILILVLLFVGINSLIKSWHQKSVGYSAVEVLDKRLAKGEISIEEYDRIKQKLK</sequence>
<organism evidence="3 4">
    <name type="scientific">Bacillus rhizoplanae</name>
    <dbReference type="NCBI Taxonomy" id="2880966"/>
    <lineage>
        <taxon>Bacteria</taxon>
        <taxon>Bacillati</taxon>
        <taxon>Bacillota</taxon>
        <taxon>Bacilli</taxon>
        <taxon>Bacillales</taxon>
        <taxon>Bacillaceae</taxon>
        <taxon>Bacillus</taxon>
    </lineage>
</organism>
<dbReference type="InterPro" id="IPR018649">
    <property type="entry name" value="SHOCT"/>
</dbReference>
<dbReference type="Pfam" id="PF09851">
    <property type="entry name" value="SHOCT"/>
    <property type="match status" value="1"/>
</dbReference>
<reference evidence="3 4" key="1">
    <citation type="submission" date="2021-10" db="EMBL/GenBank/DDBJ databases">
        <authorList>
            <person name="Criscuolo A."/>
        </authorList>
    </citation>
    <scope>NUCLEOTIDE SEQUENCE [LARGE SCALE GENOMIC DNA]</scope>
    <source>
        <strain evidence="4">CIP 111899</strain>
    </source>
</reference>